<dbReference type="SUPFAM" id="SSF48317">
    <property type="entry name" value="Acid phosphatase/Vanadium-dependent haloperoxidase"/>
    <property type="match status" value="1"/>
</dbReference>
<accession>A0ABX8ZBR1</accession>
<dbReference type="InterPro" id="IPR036938">
    <property type="entry name" value="PAP2/HPO_sf"/>
</dbReference>
<dbReference type="PANTHER" id="PTHR34599">
    <property type="entry name" value="PEROXIDASE-RELATED"/>
    <property type="match status" value="1"/>
</dbReference>
<keyword evidence="1" id="KW-0732">Signal</keyword>
<evidence type="ECO:0000313" key="3">
    <source>
        <dbReference type="Proteomes" id="UP000824280"/>
    </source>
</evidence>
<dbReference type="InterPro" id="IPR052559">
    <property type="entry name" value="V-haloperoxidase"/>
</dbReference>
<keyword evidence="3" id="KW-1185">Reference proteome</keyword>
<dbReference type="Gene3D" id="1.10.606.20">
    <property type="match status" value="1"/>
</dbReference>
<dbReference type="Proteomes" id="UP000824280">
    <property type="component" value="Chromosome"/>
</dbReference>
<gene>
    <name evidence="2" type="ORF">K3166_07785</name>
</gene>
<sequence>MMKKFVAVAAMLGTLGAGTTAHADVVTDWAEFGRTIASGEESSSSPERFFAQTQLALAMFEAANAIEQDYESHLSFPPEEAEASVEAAVMTAAKHVLLAHFSSRSEDIERSYELALATLPQGDELERGVAVGKRAGAAALMAGAVDPERVATPYRPVTAPGTWVPVQLPVFPDWYANLPFWSLEDPEAYMPPPPPDLSSEVWARDFNEVKRLGGKESTERTSLQSRIARYRITPIIMPTLEAIADMPGRSTSTNARMIALLYMATDDTGVITGLAKLRNNFWRPITAIRNADIDGSPETEMDPGWEPYIRTPNHPEYPCAHCSWASAVAEVLKAEVGDAPPGGVQVGSRSLDYAVVQVLPTFDQWVEEVSFSRIVGGVHYRFSNDAAEDIGRTVAAETLKLMPPRE</sequence>
<reference evidence="2 3" key="1">
    <citation type="submission" date="2021-08" db="EMBL/GenBank/DDBJ databases">
        <title>Comparative Genomics Analysis of the Genus Qipengyuania Reveals Extensive Genetic Diversity and Metabolic Versatility, Including the Description of Fifteen Novel Species.</title>
        <authorList>
            <person name="Liu Y."/>
        </authorList>
    </citation>
    <scope>NUCLEOTIDE SEQUENCE [LARGE SCALE GENOMIC DNA]</scope>
    <source>
        <strain evidence="2 3">1XM2-8</strain>
    </source>
</reference>
<organism evidence="2 3">
    <name type="scientific">Qipengyuania psychrotolerans</name>
    <dbReference type="NCBI Taxonomy" id="2867238"/>
    <lineage>
        <taxon>Bacteria</taxon>
        <taxon>Pseudomonadati</taxon>
        <taxon>Pseudomonadota</taxon>
        <taxon>Alphaproteobacteria</taxon>
        <taxon>Sphingomonadales</taxon>
        <taxon>Erythrobacteraceae</taxon>
        <taxon>Qipengyuania</taxon>
    </lineage>
</organism>
<proteinExistence type="predicted"/>
<protein>
    <submittedName>
        <fullName evidence="2">Vanadium-dependent haloperoxidase</fullName>
    </submittedName>
</protein>
<dbReference type="CDD" id="cd03398">
    <property type="entry name" value="PAP2_haloperoxidase"/>
    <property type="match status" value="1"/>
</dbReference>
<feature type="chain" id="PRO_5046523931" evidence="1">
    <location>
        <begin position="24"/>
        <end position="406"/>
    </location>
</feature>
<dbReference type="RefSeq" id="WP_221421722.1">
    <property type="nucleotide sequence ID" value="NZ_CP081297.1"/>
</dbReference>
<evidence type="ECO:0000256" key="1">
    <source>
        <dbReference type="SAM" id="SignalP"/>
    </source>
</evidence>
<dbReference type="PANTHER" id="PTHR34599:SF1">
    <property type="entry name" value="PHOSPHATIDIC ACID PHOSPHATASE TYPE 2_HALOPEROXIDASE DOMAIN-CONTAINING PROTEIN"/>
    <property type="match status" value="1"/>
</dbReference>
<feature type="signal peptide" evidence="1">
    <location>
        <begin position="1"/>
        <end position="23"/>
    </location>
</feature>
<name>A0ABX8ZBR1_9SPHN</name>
<dbReference type="EMBL" id="CP081297">
    <property type="protein sequence ID" value="QZD86176.1"/>
    <property type="molecule type" value="Genomic_DNA"/>
</dbReference>
<evidence type="ECO:0000313" key="2">
    <source>
        <dbReference type="EMBL" id="QZD86176.1"/>
    </source>
</evidence>